<evidence type="ECO:0000256" key="5">
    <source>
        <dbReference type="ARBA" id="ARBA00022859"/>
    </source>
</evidence>
<keyword evidence="5" id="KW-0391">Immunity</keyword>
<dbReference type="InterPro" id="IPR043136">
    <property type="entry name" value="B30.2/SPRY_sf"/>
</dbReference>
<evidence type="ECO:0000259" key="9">
    <source>
        <dbReference type="PROSITE" id="PS50188"/>
    </source>
</evidence>
<dbReference type="PROSITE" id="PS50188">
    <property type="entry name" value="B302_SPRY"/>
    <property type="match status" value="1"/>
</dbReference>
<dbReference type="PANTHER" id="PTHR25465:SF56">
    <property type="entry name" value="TRIPARTITE MOTIF-CONTAINING PROTEIN 47 ISOFORM X1"/>
    <property type="match status" value="1"/>
</dbReference>
<evidence type="ECO:0000256" key="4">
    <source>
        <dbReference type="ARBA" id="ARBA00022833"/>
    </source>
</evidence>
<feature type="domain" description="B30.2/SPRY" evidence="9">
    <location>
        <begin position="267"/>
        <end position="459"/>
    </location>
</feature>
<dbReference type="SUPFAM" id="SSF57850">
    <property type="entry name" value="RING/U-box"/>
    <property type="match status" value="1"/>
</dbReference>
<dbReference type="InterPro" id="IPR013320">
    <property type="entry name" value="ConA-like_dom_sf"/>
</dbReference>
<evidence type="ECO:0000313" key="11">
    <source>
        <dbReference type="Proteomes" id="UP000824782"/>
    </source>
</evidence>
<keyword evidence="2" id="KW-0479">Metal-binding</keyword>
<dbReference type="SMART" id="SM00449">
    <property type="entry name" value="SPRY"/>
    <property type="match status" value="1"/>
</dbReference>
<dbReference type="EMBL" id="WNYA01000006">
    <property type="protein sequence ID" value="KAG8565703.1"/>
    <property type="molecule type" value="Genomic_DNA"/>
</dbReference>
<dbReference type="GO" id="GO:0005737">
    <property type="term" value="C:cytoplasm"/>
    <property type="evidence" value="ECO:0007669"/>
    <property type="project" value="UniProtKB-ARBA"/>
</dbReference>
<dbReference type="PROSITE" id="PS00518">
    <property type="entry name" value="ZF_RING_1"/>
    <property type="match status" value="1"/>
</dbReference>
<dbReference type="SUPFAM" id="SSF49899">
    <property type="entry name" value="Concanavalin A-like lectins/glucanases"/>
    <property type="match status" value="1"/>
</dbReference>
<dbReference type="InterPro" id="IPR017907">
    <property type="entry name" value="Znf_RING_CS"/>
</dbReference>
<dbReference type="SMART" id="SM00589">
    <property type="entry name" value="PRY"/>
    <property type="match status" value="1"/>
</dbReference>
<evidence type="ECO:0000256" key="7">
    <source>
        <dbReference type="PROSITE-ProRule" id="PRU00175"/>
    </source>
</evidence>
<proteinExistence type="predicted"/>
<evidence type="ECO:0000256" key="3">
    <source>
        <dbReference type="ARBA" id="ARBA00022771"/>
    </source>
</evidence>
<dbReference type="Pfam" id="PF13765">
    <property type="entry name" value="PRY"/>
    <property type="match status" value="1"/>
</dbReference>
<keyword evidence="3 7" id="KW-0863">Zinc-finger</keyword>
<evidence type="ECO:0000256" key="1">
    <source>
        <dbReference type="ARBA" id="ARBA00022588"/>
    </source>
</evidence>
<dbReference type="GO" id="GO:0045087">
    <property type="term" value="P:innate immune response"/>
    <property type="evidence" value="ECO:0007669"/>
    <property type="project" value="UniProtKB-KW"/>
</dbReference>
<dbReference type="InterPro" id="IPR001841">
    <property type="entry name" value="Znf_RING"/>
</dbReference>
<keyword evidence="11" id="KW-1185">Reference proteome</keyword>
<accession>A0AAV7B2V3</accession>
<dbReference type="Pfam" id="PF15227">
    <property type="entry name" value="zf-C3HC4_4"/>
    <property type="match status" value="1"/>
</dbReference>
<dbReference type="Pfam" id="PF00622">
    <property type="entry name" value="SPRY"/>
    <property type="match status" value="1"/>
</dbReference>
<dbReference type="InterPro" id="IPR051051">
    <property type="entry name" value="E3_ubiq-ligase_TRIM/RNF"/>
</dbReference>
<evidence type="ECO:0000256" key="2">
    <source>
        <dbReference type="ARBA" id="ARBA00022723"/>
    </source>
</evidence>
<reference evidence="10" key="1">
    <citation type="thesis" date="2020" institute="ProQuest LLC" country="789 East Eisenhower Parkway, Ann Arbor, MI, USA">
        <title>Comparative Genomics and Chromosome Evolution.</title>
        <authorList>
            <person name="Mudd A.B."/>
        </authorList>
    </citation>
    <scope>NUCLEOTIDE SEQUENCE</scope>
    <source>
        <strain evidence="10">237g6f4</strain>
        <tissue evidence="10">Blood</tissue>
    </source>
</reference>
<dbReference type="PANTHER" id="PTHR25465">
    <property type="entry name" value="B-BOX DOMAIN CONTAINING"/>
    <property type="match status" value="1"/>
</dbReference>
<dbReference type="InterPro" id="IPR013083">
    <property type="entry name" value="Znf_RING/FYVE/PHD"/>
</dbReference>
<comment type="caution">
    <text evidence="10">The sequence shown here is derived from an EMBL/GenBank/DDBJ whole genome shotgun (WGS) entry which is preliminary data.</text>
</comment>
<keyword evidence="4" id="KW-0862">Zinc</keyword>
<dbReference type="PRINTS" id="PR01407">
    <property type="entry name" value="BUTYPHLNCDUF"/>
</dbReference>
<keyword evidence="6" id="KW-0175">Coiled coil</keyword>
<feature type="domain" description="RING-type" evidence="8">
    <location>
        <begin position="14"/>
        <end position="55"/>
    </location>
</feature>
<evidence type="ECO:0000259" key="8">
    <source>
        <dbReference type="PROSITE" id="PS50089"/>
    </source>
</evidence>
<dbReference type="InterPro" id="IPR001870">
    <property type="entry name" value="B30.2/SPRY"/>
</dbReference>
<evidence type="ECO:0000313" key="10">
    <source>
        <dbReference type="EMBL" id="KAG8565703.1"/>
    </source>
</evidence>
<evidence type="ECO:0000256" key="6">
    <source>
        <dbReference type="ARBA" id="ARBA00023054"/>
    </source>
</evidence>
<dbReference type="InterPro" id="IPR003877">
    <property type="entry name" value="SPRY_dom"/>
</dbReference>
<dbReference type="GO" id="GO:0008270">
    <property type="term" value="F:zinc ion binding"/>
    <property type="evidence" value="ECO:0007669"/>
    <property type="project" value="UniProtKB-KW"/>
</dbReference>
<protein>
    <submittedName>
        <fullName evidence="10">Uncharacterized protein</fullName>
    </submittedName>
</protein>
<dbReference type="InterPro" id="IPR006574">
    <property type="entry name" value="PRY"/>
</dbReference>
<dbReference type="Gene3D" id="3.30.40.10">
    <property type="entry name" value="Zinc/RING finger domain, C3HC4 (zinc finger)"/>
    <property type="match status" value="1"/>
</dbReference>
<name>A0AAV7B2V3_ENGPU</name>
<dbReference type="AlphaFoldDB" id="A0AAV7B2V3"/>
<sequence>MATVAFLCSEYLYCPVCLDLFRDPVTIPCGHTFCLACITQCWSLQGMPSSCPQCRSSFRPDSSPRLCKNSILAQMVDDFSSLHAPNDLSAFSSHARSLGIPVRNRCREEMPDGTLGTENSNHFDLPMIGEDHEAPSAQVPSTRHRRVVSQGFSDMVRILQASGFRLLQMMEQVENQMLKTTTNQDLEEGLTMQCAQVVPDQQQDQLVTVQEEQSTFPEPQWTGLFSAVSKFKQNLQELCADHMGRLVQQVWTTRCSYPILPPKLWGSPLLPLMPRVRAEFLQFSRDISLDPDTAHNNLCLMKGNRRALCKLQPQAYPDNIERFDHYTQVLGKESMAQGRHYWEVHLSGNRISLGVTYHGISRKGHQSTCLVGRNSQSWCLEWSSTRCYAWHDGEKLLVATGQQEKLGIFLDCDEGTFSFHEASDDMPLLYRFHVSFTQPLYPIFFISWNSIVSIGEERAVQHGAHNKRFQRQFSADF</sequence>
<dbReference type="PROSITE" id="PS50089">
    <property type="entry name" value="ZF_RING_2"/>
    <property type="match status" value="1"/>
</dbReference>
<dbReference type="Proteomes" id="UP000824782">
    <property type="component" value="Unassembled WGS sequence"/>
</dbReference>
<dbReference type="Gene3D" id="2.60.120.920">
    <property type="match status" value="1"/>
</dbReference>
<dbReference type="SMART" id="SM00184">
    <property type="entry name" value="RING"/>
    <property type="match status" value="1"/>
</dbReference>
<dbReference type="InterPro" id="IPR003879">
    <property type="entry name" value="Butyrophylin_SPRY"/>
</dbReference>
<gene>
    <name evidence="10" type="ORF">GDO81_012951</name>
</gene>
<keyword evidence="1" id="KW-0399">Innate immunity</keyword>
<organism evidence="10 11">
    <name type="scientific">Engystomops pustulosus</name>
    <name type="common">Tungara frog</name>
    <name type="synonym">Physalaemus pustulosus</name>
    <dbReference type="NCBI Taxonomy" id="76066"/>
    <lineage>
        <taxon>Eukaryota</taxon>
        <taxon>Metazoa</taxon>
        <taxon>Chordata</taxon>
        <taxon>Craniata</taxon>
        <taxon>Vertebrata</taxon>
        <taxon>Euteleostomi</taxon>
        <taxon>Amphibia</taxon>
        <taxon>Batrachia</taxon>
        <taxon>Anura</taxon>
        <taxon>Neobatrachia</taxon>
        <taxon>Hyloidea</taxon>
        <taxon>Leptodactylidae</taxon>
        <taxon>Leiuperinae</taxon>
        <taxon>Engystomops</taxon>
    </lineage>
</organism>